<name>A0A1W1UFQ4_9PAST</name>
<dbReference type="InterPro" id="IPR050447">
    <property type="entry name" value="Erg6_SMT_methyltransf"/>
</dbReference>
<evidence type="ECO:0000313" key="2">
    <source>
        <dbReference type="EMBL" id="SMB79863.1"/>
    </source>
</evidence>
<dbReference type="SUPFAM" id="SSF53335">
    <property type="entry name" value="S-adenosyl-L-methionine-dependent methyltransferases"/>
    <property type="match status" value="1"/>
</dbReference>
<keyword evidence="2" id="KW-0830">Ubiquinone</keyword>
<dbReference type="PANTHER" id="PTHR44068:SF11">
    <property type="entry name" value="GERANYL DIPHOSPHATE 2-C-METHYLTRANSFERASE"/>
    <property type="match status" value="1"/>
</dbReference>
<gene>
    <name evidence="2" type="ORF">SAMN05660772_00484</name>
</gene>
<dbReference type="Gene3D" id="3.40.50.150">
    <property type="entry name" value="Vaccinia Virus protein VP39"/>
    <property type="match status" value="1"/>
</dbReference>
<dbReference type="InterPro" id="IPR029063">
    <property type="entry name" value="SAM-dependent_MTases_sf"/>
</dbReference>
<dbReference type="InterPro" id="IPR041698">
    <property type="entry name" value="Methyltransf_25"/>
</dbReference>
<feature type="domain" description="Methyltransferase" evidence="1">
    <location>
        <begin position="42"/>
        <end position="139"/>
    </location>
</feature>
<dbReference type="GO" id="GO:0032259">
    <property type="term" value="P:methylation"/>
    <property type="evidence" value="ECO:0007669"/>
    <property type="project" value="UniProtKB-KW"/>
</dbReference>
<dbReference type="RefSeq" id="WP_084255818.1">
    <property type="nucleotide sequence ID" value="NZ_FWWV01000002.1"/>
</dbReference>
<reference evidence="3" key="1">
    <citation type="submission" date="2017-04" db="EMBL/GenBank/DDBJ databases">
        <authorList>
            <person name="Varghese N."/>
            <person name="Submissions S."/>
        </authorList>
    </citation>
    <scope>NUCLEOTIDE SEQUENCE [LARGE SCALE GENOMIC DNA]</scope>
    <source>
        <strain evidence="3">DSM 23072</strain>
    </source>
</reference>
<keyword evidence="2" id="KW-0489">Methyltransferase</keyword>
<dbReference type="GO" id="GO:0008168">
    <property type="term" value="F:methyltransferase activity"/>
    <property type="evidence" value="ECO:0007669"/>
    <property type="project" value="UniProtKB-KW"/>
</dbReference>
<dbReference type="Proteomes" id="UP000192408">
    <property type="component" value="Unassembled WGS sequence"/>
</dbReference>
<keyword evidence="2" id="KW-0808">Transferase</keyword>
<accession>A0A1W1UFQ4</accession>
<keyword evidence="3" id="KW-1185">Reference proteome</keyword>
<sequence length="253" mass="28739">MKKDEVGHNFLARLGKTRLRPGGRRATEWLIEHGKFTSESKVLEVACNMATTAIGLAKQYGCHITGIDLDEQALIKAEANIRRHNLQDKINVSRANATKLPFADNSFDVVINEAMLTMLPLEAKRKAIGEYFRVLKPGGVLLTHDVMLTRDEDPEMLERLRHAINISVTPLSQHNWLDLFRECGFARCESIHDRMTLLSPKGMIYDEGVSGTLKIVRNALKKQNFPTFKKMFKLFNDPQQRLNFIAVASYKSE</sequence>
<dbReference type="PANTHER" id="PTHR44068">
    <property type="entry name" value="ZGC:194242"/>
    <property type="match status" value="1"/>
</dbReference>
<dbReference type="EMBL" id="FWWV01000002">
    <property type="protein sequence ID" value="SMB79863.1"/>
    <property type="molecule type" value="Genomic_DNA"/>
</dbReference>
<dbReference type="AlphaFoldDB" id="A0A1W1UFQ4"/>
<dbReference type="Pfam" id="PF13649">
    <property type="entry name" value="Methyltransf_25"/>
    <property type="match status" value="1"/>
</dbReference>
<evidence type="ECO:0000259" key="1">
    <source>
        <dbReference type="Pfam" id="PF13649"/>
    </source>
</evidence>
<protein>
    <submittedName>
        <fullName evidence="2">Methylase involved in ubiquinone/menaquinone biosynthesis</fullName>
    </submittedName>
</protein>
<proteinExistence type="predicted"/>
<organism evidence="2 3">
    <name type="scientific">Pasteurella testudinis DSM 23072</name>
    <dbReference type="NCBI Taxonomy" id="1122938"/>
    <lineage>
        <taxon>Bacteria</taxon>
        <taxon>Pseudomonadati</taxon>
        <taxon>Pseudomonadota</taxon>
        <taxon>Gammaproteobacteria</taxon>
        <taxon>Pasteurellales</taxon>
        <taxon>Pasteurellaceae</taxon>
        <taxon>Pasteurella</taxon>
    </lineage>
</organism>
<dbReference type="STRING" id="1122938.SAMN05660772_00484"/>
<evidence type="ECO:0000313" key="3">
    <source>
        <dbReference type="Proteomes" id="UP000192408"/>
    </source>
</evidence>
<dbReference type="CDD" id="cd02440">
    <property type="entry name" value="AdoMet_MTases"/>
    <property type="match status" value="1"/>
</dbReference>